<evidence type="ECO:0000313" key="1">
    <source>
        <dbReference type="EMBL" id="MBI9115881.1"/>
    </source>
</evidence>
<dbReference type="Proteomes" id="UP000602087">
    <property type="component" value="Unassembled WGS sequence"/>
</dbReference>
<name>A0A934IDK5_9MICO</name>
<gene>
    <name evidence="1" type="ORF">JAV76_12740</name>
</gene>
<accession>A0A934IDK5</accession>
<organism evidence="1 2">
    <name type="scientific">Sanguibacter suaedae</name>
    <dbReference type="NCBI Taxonomy" id="2795737"/>
    <lineage>
        <taxon>Bacteria</taxon>
        <taxon>Bacillati</taxon>
        <taxon>Actinomycetota</taxon>
        <taxon>Actinomycetes</taxon>
        <taxon>Micrococcales</taxon>
        <taxon>Sanguibacteraceae</taxon>
        <taxon>Sanguibacter</taxon>
    </lineage>
</organism>
<sequence>MASDLPTVVPTGTVTINSIEELLAKATAVEGALSRLATARDELESIATRPARQSWSTVPSLVTFAQTYRDASSAIIAVLDQAELKLVGMAEAIRTFATDMQWQDQAALDALSSLERRIDDALAPPPIPTPDVQQNGHIIKTHQHQQPF</sequence>
<proteinExistence type="predicted"/>
<dbReference type="EMBL" id="JAEINH010000011">
    <property type="protein sequence ID" value="MBI9115881.1"/>
    <property type="molecule type" value="Genomic_DNA"/>
</dbReference>
<evidence type="ECO:0000313" key="2">
    <source>
        <dbReference type="Proteomes" id="UP000602087"/>
    </source>
</evidence>
<protein>
    <submittedName>
        <fullName evidence="1">Uncharacterized protein</fullName>
    </submittedName>
</protein>
<keyword evidence="2" id="KW-1185">Reference proteome</keyword>
<reference evidence="1" key="1">
    <citation type="submission" date="2020-12" db="EMBL/GenBank/DDBJ databases">
        <title>Sanguibacter suaedae sp. nov., isolated from Suaeda aralocaspica.</title>
        <authorList>
            <person name="Ma Q."/>
        </authorList>
    </citation>
    <scope>NUCLEOTIDE SEQUENCE</scope>
    <source>
        <strain evidence="1">YZGR15</strain>
    </source>
</reference>
<comment type="caution">
    <text evidence="1">The sequence shown here is derived from an EMBL/GenBank/DDBJ whole genome shotgun (WGS) entry which is preliminary data.</text>
</comment>
<dbReference type="AlphaFoldDB" id="A0A934IDK5"/>
<dbReference type="RefSeq" id="WP_230402261.1">
    <property type="nucleotide sequence ID" value="NZ_JAEINH010000011.1"/>
</dbReference>